<feature type="region of interest" description="Disordered" evidence="1">
    <location>
        <begin position="469"/>
        <end position="489"/>
    </location>
</feature>
<dbReference type="CDD" id="cd12797">
    <property type="entry name" value="M23_peptidase"/>
    <property type="match status" value="1"/>
</dbReference>
<dbReference type="PANTHER" id="PTHR21666:SF270">
    <property type="entry name" value="MUREIN HYDROLASE ACTIVATOR ENVC"/>
    <property type="match status" value="1"/>
</dbReference>
<comment type="caution">
    <text evidence="3">The sequence shown here is derived from an EMBL/GenBank/DDBJ whole genome shotgun (WGS) entry which is preliminary data.</text>
</comment>
<name>A0A7C3VUV0_9CYAN</name>
<dbReference type="EMBL" id="DSPX01000224">
    <property type="protein sequence ID" value="HGG03236.1"/>
    <property type="molecule type" value="Genomic_DNA"/>
</dbReference>
<evidence type="ECO:0000259" key="2">
    <source>
        <dbReference type="Pfam" id="PF01551"/>
    </source>
</evidence>
<dbReference type="AlphaFoldDB" id="A0A7C3VUV0"/>
<feature type="domain" description="M23ase beta-sheet core" evidence="2">
    <location>
        <begin position="404"/>
        <end position="495"/>
    </location>
</feature>
<dbReference type="GO" id="GO:0004222">
    <property type="term" value="F:metalloendopeptidase activity"/>
    <property type="evidence" value="ECO:0007669"/>
    <property type="project" value="TreeGrafter"/>
</dbReference>
<evidence type="ECO:0000256" key="1">
    <source>
        <dbReference type="SAM" id="MobiDB-lite"/>
    </source>
</evidence>
<feature type="compositionally biased region" description="Polar residues" evidence="1">
    <location>
        <begin position="370"/>
        <end position="379"/>
    </location>
</feature>
<sequence length="520" mass="55603">MMTIHPYLYADEMLITTSESIYIPKNAFAPWRCWHPKILQFAICLLATLWAEIAVAASPWLDFSLPQPPPTPASVGDQTDQPKSAAELFATVQSPGSIAVGVAEGNMDITGEATPLYQGHTDPGNGVTNRGFCSWNRAAKLTVAEADASCLSRLQVQAADTEKQLQSQGLDPQKDVIALVNGTDLANQSPRAGEDFGTRYAEALAKGLKGEKALIDARVESFREPSVSGKGTLSASGLFRICRHYASYRDKLAAHQLYSEAWRWQCIALDQGRRVRAIDSALAQNLASPPPRRHISPSPDRNSALDFGVSQTPRVWEDTPTPPPVPAPDLGLDFRVSQTPATTAAVSTLDFGVEEPTPPEPSAKPPFSGNPVTKTGTKIGNCTITDIRRFRSKHPVSGMPPRWHNGIDIACGGTHNVYSPVDGNLTILPPAKSGGGGLVARITTKSGWTVQNMHMLEITAKAGKVAAGEKLGTGGAPNGHPNAGTSTGPHSHYERFRVVEGQRQYVTPTDTELKALLGGG</sequence>
<dbReference type="InterPro" id="IPR016047">
    <property type="entry name" value="M23ase_b-sheet_dom"/>
</dbReference>
<proteinExistence type="predicted"/>
<dbReference type="PANTHER" id="PTHR21666">
    <property type="entry name" value="PEPTIDASE-RELATED"/>
    <property type="match status" value="1"/>
</dbReference>
<protein>
    <submittedName>
        <fullName evidence="3">M23 family metallopeptidase</fullName>
    </submittedName>
</protein>
<accession>A0A7C3VUV0</accession>
<dbReference type="InterPro" id="IPR011055">
    <property type="entry name" value="Dup_hybrid_motif"/>
</dbReference>
<gene>
    <name evidence="3" type="ORF">ENR15_22005</name>
</gene>
<dbReference type="Pfam" id="PF01551">
    <property type="entry name" value="Peptidase_M23"/>
    <property type="match status" value="1"/>
</dbReference>
<dbReference type="Gene3D" id="2.70.70.10">
    <property type="entry name" value="Glucose Permease (Domain IIA)"/>
    <property type="match status" value="1"/>
</dbReference>
<organism evidence="3">
    <name type="scientific">Planktothricoides sp. SpSt-374</name>
    <dbReference type="NCBI Taxonomy" id="2282167"/>
    <lineage>
        <taxon>Bacteria</taxon>
        <taxon>Bacillati</taxon>
        <taxon>Cyanobacteriota</taxon>
        <taxon>Cyanophyceae</taxon>
        <taxon>Oscillatoriophycideae</taxon>
        <taxon>Oscillatoriales</taxon>
        <taxon>Oscillatoriaceae</taxon>
        <taxon>Planktothricoides</taxon>
    </lineage>
</organism>
<feature type="region of interest" description="Disordered" evidence="1">
    <location>
        <begin position="353"/>
        <end position="379"/>
    </location>
</feature>
<evidence type="ECO:0000313" key="3">
    <source>
        <dbReference type="EMBL" id="HGG03236.1"/>
    </source>
</evidence>
<dbReference type="SUPFAM" id="SSF51261">
    <property type="entry name" value="Duplicated hybrid motif"/>
    <property type="match status" value="1"/>
</dbReference>
<reference evidence="3" key="1">
    <citation type="journal article" date="2020" name="mSystems">
        <title>Genome- and Community-Level Interaction Insights into Carbon Utilization and Element Cycling Functions of Hydrothermarchaeota in Hydrothermal Sediment.</title>
        <authorList>
            <person name="Zhou Z."/>
            <person name="Liu Y."/>
            <person name="Xu W."/>
            <person name="Pan J."/>
            <person name="Luo Z.H."/>
            <person name="Li M."/>
        </authorList>
    </citation>
    <scope>NUCLEOTIDE SEQUENCE [LARGE SCALE GENOMIC DNA]</scope>
    <source>
        <strain evidence="3">SpSt-374</strain>
    </source>
</reference>
<dbReference type="InterPro" id="IPR050570">
    <property type="entry name" value="Cell_wall_metabolism_enzyme"/>
</dbReference>